<evidence type="ECO:0000256" key="1">
    <source>
        <dbReference type="ARBA" id="ARBA00005695"/>
    </source>
</evidence>
<name>A0A645GTM1_9ZZZZ</name>
<comment type="similarity">
    <text evidence="1">Belongs to the bacterial solute-binding protein 5 family.</text>
</comment>
<dbReference type="PANTHER" id="PTHR30290:SF9">
    <property type="entry name" value="OLIGOPEPTIDE-BINDING PROTEIN APPA"/>
    <property type="match status" value="1"/>
</dbReference>
<feature type="domain" description="Solute-binding protein family 5" evidence="4">
    <location>
        <begin position="4"/>
        <end position="109"/>
    </location>
</feature>
<sequence length="192" mass="21959">MSCPEYPTDFKANPYDLEKAKTLLAGAGYPDGFTVKMKTIDSPTYTKPTEIIQAQLKKIGINIEIEIMERGKYMDDVTNKSDFDITFWAIVAKVPDADFCQYSFFHSENLKGKGNYMGINNPELDKLLSEGRACLDLEKRKEIYAKACEIIKEETMLVPLFMAKRTLAANTNLTGLELRPDNLRRYIYADWK</sequence>
<comment type="caution">
    <text evidence="5">The sequence shown here is derived from an EMBL/GenBank/DDBJ whole genome shotgun (WGS) entry which is preliminary data.</text>
</comment>
<dbReference type="Gene3D" id="3.40.190.10">
    <property type="entry name" value="Periplasmic binding protein-like II"/>
    <property type="match status" value="1"/>
</dbReference>
<dbReference type="GO" id="GO:1904680">
    <property type="term" value="F:peptide transmembrane transporter activity"/>
    <property type="evidence" value="ECO:0007669"/>
    <property type="project" value="TreeGrafter"/>
</dbReference>
<evidence type="ECO:0000259" key="4">
    <source>
        <dbReference type="Pfam" id="PF00496"/>
    </source>
</evidence>
<keyword evidence="2" id="KW-0813">Transport</keyword>
<evidence type="ECO:0000256" key="3">
    <source>
        <dbReference type="ARBA" id="ARBA00022729"/>
    </source>
</evidence>
<organism evidence="5">
    <name type="scientific">bioreactor metagenome</name>
    <dbReference type="NCBI Taxonomy" id="1076179"/>
    <lineage>
        <taxon>unclassified sequences</taxon>
        <taxon>metagenomes</taxon>
        <taxon>ecological metagenomes</taxon>
    </lineage>
</organism>
<dbReference type="EMBL" id="VSSQ01081179">
    <property type="protein sequence ID" value="MPN30167.1"/>
    <property type="molecule type" value="Genomic_DNA"/>
</dbReference>
<dbReference type="SUPFAM" id="SSF53850">
    <property type="entry name" value="Periplasmic binding protein-like II"/>
    <property type="match status" value="1"/>
</dbReference>
<dbReference type="InterPro" id="IPR039424">
    <property type="entry name" value="SBP_5"/>
</dbReference>
<dbReference type="PANTHER" id="PTHR30290">
    <property type="entry name" value="PERIPLASMIC BINDING COMPONENT OF ABC TRANSPORTER"/>
    <property type="match status" value="1"/>
</dbReference>
<evidence type="ECO:0000256" key="2">
    <source>
        <dbReference type="ARBA" id="ARBA00022448"/>
    </source>
</evidence>
<dbReference type="GO" id="GO:0015833">
    <property type="term" value="P:peptide transport"/>
    <property type="evidence" value="ECO:0007669"/>
    <property type="project" value="TreeGrafter"/>
</dbReference>
<protein>
    <submittedName>
        <fullName evidence="5">Glutathione-binding protein GsiB</fullName>
    </submittedName>
</protein>
<evidence type="ECO:0000313" key="5">
    <source>
        <dbReference type="EMBL" id="MPN30167.1"/>
    </source>
</evidence>
<reference evidence="5" key="1">
    <citation type="submission" date="2019-08" db="EMBL/GenBank/DDBJ databases">
        <authorList>
            <person name="Kucharzyk K."/>
            <person name="Murdoch R.W."/>
            <person name="Higgins S."/>
            <person name="Loffler F."/>
        </authorList>
    </citation>
    <scope>NUCLEOTIDE SEQUENCE</scope>
</reference>
<dbReference type="Pfam" id="PF00496">
    <property type="entry name" value="SBP_bac_5"/>
    <property type="match status" value="1"/>
</dbReference>
<dbReference type="InterPro" id="IPR000914">
    <property type="entry name" value="SBP_5_dom"/>
</dbReference>
<dbReference type="Gene3D" id="3.10.105.10">
    <property type="entry name" value="Dipeptide-binding Protein, Domain 3"/>
    <property type="match status" value="1"/>
</dbReference>
<proteinExistence type="inferred from homology"/>
<keyword evidence="3" id="KW-0732">Signal</keyword>
<dbReference type="AlphaFoldDB" id="A0A645GTM1"/>
<accession>A0A645GTM1</accession>
<gene>
    <name evidence="5" type="primary">gsiB_11</name>
    <name evidence="5" type="ORF">SDC9_177625</name>
</gene>